<feature type="compositionally biased region" description="Low complexity" evidence="9">
    <location>
        <begin position="1011"/>
        <end position="1024"/>
    </location>
</feature>
<dbReference type="InterPro" id="IPR057246">
    <property type="entry name" value="CARBOXYPEPT_ZN_1"/>
</dbReference>
<dbReference type="InterPro" id="IPR033810">
    <property type="entry name" value="Carboxypeptidase_T"/>
</dbReference>
<keyword evidence="4" id="KW-0479">Metal-binding</keyword>
<evidence type="ECO:0000256" key="3">
    <source>
        <dbReference type="ARBA" id="ARBA00022670"/>
    </source>
</evidence>
<evidence type="ECO:0000256" key="5">
    <source>
        <dbReference type="ARBA" id="ARBA00022801"/>
    </source>
</evidence>
<feature type="domain" description="Peptidase M14" evidence="11">
    <location>
        <begin position="130"/>
        <end position="429"/>
    </location>
</feature>
<evidence type="ECO:0000313" key="12">
    <source>
        <dbReference type="EMBL" id="GAA4668561.1"/>
    </source>
</evidence>
<evidence type="ECO:0000313" key="13">
    <source>
        <dbReference type="Proteomes" id="UP001500621"/>
    </source>
</evidence>
<evidence type="ECO:0000256" key="7">
    <source>
        <dbReference type="ARBA" id="ARBA00023049"/>
    </source>
</evidence>
<feature type="chain" id="PRO_5045831795" evidence="10">
    <location>
        <begin position="31"/>
        <end position="1073"/>
    </location>
</feature>
<gene>
    <name evidence="12" type="ORF">GCM10023226_00660</name>
</gene>
<dbReference type="EMBL" id="BAABIM010000001">
    <property type="protein sequence ID" value="GAA4668561.1"/>
    <property type="molecule type" value="Genomic_DNA"/>
</dbReference>
<dbReference type="PANTHER" id="PTHR11705">
    <property type="entry name" value="PROTEASE FAMILY M14 CARBOXYPEPTIDASE A,B"/>
    <property type="match status" value="1"/>
</dbReference>
<keyword evidence="5" id="KW-0378">Hydrolase</keyword>
<dbReference type="PANTHER" id="PTHR11705:SF143">
    <property type="entry name" value="SLL0236 PROTEIN"/>
    <property type="match status" value="1"/>
</dbReference>
<keyword evidence="10" id="KW-0732">Signal</keyword>
<evidence type="ECO:0000256" key="2">
    <source>
        <dbReference type="ARBA" id="ARBA00005988"/>
    </source>
</evidence>
<dbReference type="PROSITE" id="PS52035">
    <property type="entry name" value="PEPTIDASE_M14"/>
    <property type="match status" value="1"/>
</dbReference>
<evidence type="ECO:0000256" key="9">
    <source>
        <dbReference type="SAM" id="MobiDB-lite"/>
    </source>
</evidence>
<dbReference type="PRINTS" id="PR00765">
    <property type="entry name" value="CRBOXYPTASEA"/>
</dbReference>
<proteinExistence type="inferred from homology"/>
<keyword evidence="7" id="KW-0482">Metalloprotease</keyword>
<dbReference type="RefSeq" id="WP_345262045.1">
    <property type="nucleotide sequence ID" value="NZ_BAABIM010000001.1"/>
</dbReference>
<comment type="cofactor">
    <cofactor evidence="1">
        <name>Zn(2+)</name>
        <dbReference type="ChEBI" id="CHEBI:29105"/>
    </cofactor>
</comment>
<dbReference type="Gene3D" id="3.40.630.10">
    <property type="entry name" value="Zn peptidases"/>
    <property type="match status" value="1"/>
</dbReference>
<dbReference type="SUPFAM" id="SSF53187">
    <property type="entry name" value="Zn-dependent exopeptidases"/>
    <property type="match status" value="1"/>
</dbReference>
<dbReference type="SMART" id="SM00631">
    <property type="entry name" value="Zn_pept"/>
    <property type="match status" value="1"/>
</dbReference>
<name>A0ABP8VNH4_9ACTN</name>
<evidence type="ECO:0000256" key="6">
    <source>
        <dbReference type="ARBA" id="ARBA00022833"/>
    </source>
</evidence>
<feature type="signal peptide" evidence="10">
    <location>
        <begin position="1"/>
        <end position="30"/>
    </location>
</feature>
<organism evidence="12 13">
    <name type="scientific">Nocardioides nanhaiensis</name>
    <dbReference type="NCBI Taxonomy" id="1476871"/>
    <lineage>
        <taxon>Bacteria</taxon>
        <taxon>Bacillati</taxon>
        <taxon>Actinomycetota</taxon>
        <taxon>Actinomycetes</taxon>
        <taxon>Propionibacteriales</taxon>
        <taxon>Nocardioidaceae</taxon>
        <taxon>Nocardioides</taxon>
    </lineage>
</organism>
<evidence type="ECO:0000256" key="8">
    <source>
        <dbReference type="PROSITE-ProRule" id="PRU01379"/>
    </source>
</evidence>
<keyword evidence="6" id="KW-0862">Zinc</keyword>
<evidence type="ECO:0000259" key="11">
    <source>
        <dbReference type="PROSITE" id="PS52035"/>
    </source>
</evidence>
<sequence length="1073" mass="115299">MRRASPLFALSTAGALTAGILTAFTPGSVAAPAAPAAALAPAGDRLEVYTGQVTASQVEDLVATGIDRHELQLEPTEAEGGTKQVEVEVVLSGEQADELAKQGVDLELKRIEGQTITQRADAAAAAGYEVWQKYAGPGGLQAELRATAKKYPRYTKLVSIGKSLNGQDISAIKVTKDARKVRDGRRPSVLYFSAQHAREWITPEMTTRLLQHVLKELRTKPAMRKLVSDNELWFLPVANPDGYDFTFTEGNRLWRKNLRDNNGDGQTTPGDGVDINRNFPEKWGYDNEGSSPVPSGETFRGRGPASEPETKALVRFAKRVKFDFALNYHSAAELLLYGTGFQVATPSPDDLIYEALAGNDAKPAVPGYDPDLSAELYTTNGDTNDTLADQAGVLAFTPEMATCESASDSVEGDEWERTDCGSVFEFPDDERLVEAEFRKNIPFALSLARSAGDPDDPRSSVGRNVPNFKTDPFTVSLGSPQTVAVTAKRALKKLKLKYRIGGAKAKTVPARIWRGGERYGRENVNYLAEYRGVVRGARAGQNVRVWFTGEKRIPRKGKKAKFRTVTSKPFTYRVQGGTGGDVLIVANEDYTGVNPTYPEGTDAPKYLDAHVAAVEAAGYDADTWDVDQKGVPHHLGALSHYDAVLWYLGDNRITQDPEDELTSTPFGDLPDVSVAERQQYLTIAVRDYLNEGGKLVHAGETAQYEGLPGISDSVGGLYYGLNGDPTAECTVAERPGGDSSGFFEDCLIMADDFRQYYLGAFSRVSTGGPSAVEGTGSPLDGYTGELGGPVVEGANPLDEVGVFTPTSEVLPREQFPLFASNEAAQYAVEPGGPYSPIEGERYAGVLHQDSSYSRLTRTVDVPADATAAQLQFQASWVIEPDYDFMVVEARTAGGEDWVTLPEAGGATSTATPAECEAGSFLLTLHPFLETYLGQDCSNPEQKWNALTGDSDGWQQLAFDLSGFAGSEVELSITYVSDPGTGGIGAFVDDTRVVIDGVEDADGFEGETSQWAPGEAPASSPAGGAEWQIGPNLIENIAATSTDDTLLLGFGLEQLASDAARATLLERALDDLIG</sequence>
<dbReference type="InterPro" id="IPR000834">
    <property type="entry name" value="Peptidase_M14"/>
</dbReference>
<dbReference type="Pfam" id="PF00246">
    <property type="entry name" value="Peptidase_M14"/>
    <property type="match status" value="1"/>
</dbReference>
<dbReference type="Proteomes" id="UP001500621">
    <property type="component" value="Unassembled WGS sequence"/>
</dbReference>
<dbReference type="Pfam" id="PF20773">
    <property type="entry name" value="InhA-like_MAM"/>
    <property type="match status" value="1"/>
</dbReference>
<feature type="region of interest" description="Disordered" evidence="9">
    <location>
        <begin position="284"/>
        <end position="306"/>
    </location>
</feature>
<keyword evidence="13" id="KW-1185">Reference proteome</keyword>
<evidence type="ECO:0000256" key="10">
    <source>
        <dbReference type="SAM" id="SignalP"/>
    </source>
</evidence>
<dbReference type="CDD" id="cd03859">
    <property type="entry name" value="M14_CPT"/>
    <property type="match status" value="1"/>
</dbReference>
<keyword evidence="3" id="KW-0645">Protease</keyword>
<feature type="region of interest" description="Disordered" evidence="9">
    <location>
        <begin position="1004"/>
        <end position="1024"/>
    </location>
</feature>
<dbReference type="PROSITE" id="PS00132">
    <property type="entry name" value="CARBOXYPEPT_ZN_1"/>
    <property type="match status" value="1"/>
</dbReference>
<comment type="similarity">
    <text evidence="2 8">Belongs to the peptidase M14 family.</text>
</comment>
<feature type="active site" description="Proton donor/acceptor" evidence="8">
    <location>
        <position position="399"/>
    </location>
</feature>
<comment type="caution">
    <text evidence="12">The sequence shown here is derived from an EMBL/GenBank/DDBJ whole genome shotgun (WGS) entry which is preliminary data.</text>
</comment>
<evidence type="ECO:0000256" key="1">
    <source>
        <dbReference type="ARBA" id="ARBA00001947"/>
    </source>
</evidence>
<reference evidence="13" key="1">
    <citation type="journal article" date="2019" name="Int. J. Syst. Evol. Microbiol.">
        <title>The Global Catalogue of Microorganisms (GCM) 10K type strain sequencing project: providing services to taxonomists for standard genome sequencing and annotation.</title>
        <authorList>
            <consortium name="The Broad Institute Genomics Platform"/>
            <consortium name="The Broad Institute Genome Sequencing Center for Infectious Disease"/>
            <person name="Wu L."/>
            <person name="Ma J."/>
        </authorList>
    </citation>
    <scope>NUCLEOTIDE SEQUENCE [LARGE SCALE GENOMIC DNA]</scope>
    <source>
        <strain evidence="13">JCM 18127</strain>
    </source>
</reference>
<accession>A0ABP8VNH4</accession>
<protein>
    <submittedName>
        <fullName evidence="12">M14 family metallopeptidase</fullName>
    </submittedName>
</protein>
<evidence type="ECO:0000256" key="4">
    <source>
        <dbReference type="ARBA" id="ARBA00022723"/>
    </source>
</evidence>